<dbReference type="InterPro" id="IPR036770">
    <property type="entry name" value="Ankyrin_rpt-contain_sf"/>
</dbReference>
<keyword evidence="2 3" id="KW-0040">ANK repeat</keyword>
<keyword evidence="1" id="KW-0677">Repeat</keyword>
<feature type="repeat" description="ANK" evidence="3">
    <location>
        <begin position="118"/>
        <end position="152"/>
    </location>
</feature>
<evidence type="ECO:0000313" key="4">
    <source>
        <dbReference type="EMBL" id="MDJ1485941.1"/>
    </source>
</evidence>
<dbReference type="PANTHER" id="PTHR24173">
    <property type="entry name" value="ANKYRIN REPEAT CONTAINING"/>
    <property type="match status" value="1"/>
</dbReference>
<dbReference type="InterPro" id="IPR002110">
    <property type="entry name" value="Ankyrin_rpt"/>
</dbReference>
<dbReference type="Proteomes" id="UP001241110">
    <property type="component" value="Unassembled WGS sequence"/>
</dbReference>
<proteinExistence type="predicted"/>
<evidence type="ECO:0000256" key="1">
    <source>
        <dbReference type="ARBA" id="ARBA00022737"/>
    </source>
</evidence>
<dbReference type="SMART" id="SM00248">
    <property type="entry name" value="ANK"/>
    <property type="match status" value="3"/>
</dbReference>
<comment type="caution">
    <text evidence="4">The sequence shown here is derived from an EMBL/GenBank/DDBJ whole genome shotgun (WGS) entry which is preliminary data.</text>
</comment>
<organism evidence="4 5">
    <name type="scientific">Xanthocytophaga flava</name>
    <dbReference type="NCBI Taxonomy" id="3048013"/>
    <lineage>
        <taxon>Bacteria</taxon>
        <taxon>Pseudomonadati</taxon>
        <taxon>Bacteroidota</taxon>
        <taxon>Cytophagia</taxon>
        <taxon>Cytophagales</taxon>
        <taxon>Rhodocytophagaceae</taxon>
        <taxon>Xanthocytophaga</taxon>
    </lineage>
</organism>
<dbReference type="PANTHER" id="PTHR24173:SF40">
    <property type="entry name" value="AGAP006757-PA"/>
    <property type="match status" value="1"/>
</dbReference>
<accession>A0AAE3UAW9</accession>
<dbReference type="AlphaFoldDB" id="A0AAE3UAW9"/>
<evidence type="ECO:0000256" key="2">
    <source>
        <dbReference type="ARBA" id="ARBA00023043"/>
    </source>
</evidence>
<sequence>MALSDKTDTPKPGQVPGIAYSFDLIKKEEFVRAQTFLVLQSINQTDRFGQTALMVAAQVPIWSIPMLEWLYRHGHGFLIDIQDEQGFTALHHAAQTGTVEAVKCLLEKSAAVDLKDNQGNTPLWRAVMSFNHSREKTMLLLAAGANADSENNYRRSPREQLKKTGVEQLLAQYDQQLKQENSVLARLNRQASTELLQRPLTFTAEDEYRSIRLQGFDPAAEPEIRIFDDGVIYV</sequence>
<dbReference type="Gene3D" id="1.25.40.20">
    <property type="entry name" value="Ankyrin repeat-containing domain"/>
    <property type="match status" value="1"/>
</dbReference>
<dbReference type="PROSITE" id="PS50088">
    <property type="entry name" value="ANK_REPEAT"/>
    <property type="match status" value="2"/>
</dbReference>
<protein>
    <submittedName>
        <fullName evidence="4">Ankyrin repeat domain-containing protein</fullName>
    </submittedName>
</protein>
<feature type="repeat" description="ANK" evidence="3">
    <location>
        <begin position="85"/>
        <end position="117"/>
    </location>
</feature>
<evidence type="ECO:0000313" key="5">
    <source>
        <dbReference type="Proteomes" id="UP001241110"/>
    </source>
</evidence>
<dbReference type="PROSITE" id="PS50297">
    <property type="entry name" value="ANK_REP_REGION"/>
    <property type="match status" value="1"/>
</dbReference>
<reference evidence="4" key="1">
    <citation type="submission" date="2023-05" db="EMBL/GenBank/DDBJ databases">
        <authorList>
            <person name="Zhang X."/>
        </authorList>
    </citation>
    <scope>NUCLEOTIDE SEQUENCE</scope>
    <source>
        <strain evidence="4">YF14B1</strain>
    </source>
</reference>
<dbReference type="RefSeq" id="WP_313989163.1">
    <property type="nucleotide sequence ID" value="NZ_JASJOS010000025.1"/>
</dbReference>
<dbReference type="SUPFAM" id="SSF48403">
    <property type="entry name" value="Ankyrin repeat"/>
    <property type="match status" value="1"/>
</dbReference>
<dbReference type="EMBL" id="JASJOS010000025">
    <property type="protein sequence ID" value="MDJ1485941.1"/>
    <property type="molecule type" value="Genomic_DNA"/>
</dbReference>
<name>A0AAE3UAW9_9BACT</name>
<gene>
    <name evidence="4" type="ORF">QNI16_36005</name>
</gene>
<dbReference type="Pfam" id="PF12796">
    <property type="entry name" value="Ank_2"/>
    <property type="match status" value="1"/>
</dbReference>
<evidence type="ECO:0000256" key="3">
    <source>
        <dbReference type="PROSITE-ProRule" id="PRU00023"/>
    </source>
</evidence>